<dbReference type="InterPro" id="IPR026960">
    <property type="entry name" value="RVT-Znf"/>
</dbReference>
<gene>
    <name evidence="3" type="ORF">U9M48_037452</name>
</gene>
<protein>
    <recommendedName>
        <fullName evidence="2">Reverse transcriptase zinc-binding domain-containing protein</fullName>
    </recommendedName>
</protein>
<name>A0AAQ3XB25_PASNO</name>
<proteinExistence type="predicted"/>
<dbReference type="PANTHER" id="PTHR31264">
    <property type="entry name" value="OS07G0554500 PROTEIN-RELATED"/>
    <property type="match status" value="1"/>
</dbReference>
<evidence type="ECO:0000313" key="4">
    <source>
        <dbReference type="Proteomes" id="UP001341281"/>
    </source>
</evidence>
<dbReference type="AlphaFoldDB" id="A0AAQ3XB25"/>
<feature type="domain" description="Reverse transcriptase zinc-binding" evidence="2">
    <location>
        <begin position="359"/>
        <end position="439"/>
    </location>
</feature>
<sequence>MAQLQCRVDRLSGRAGAVLLSGQRGGLSPQSPRSTKHSPAPAPPTRSPRPRTHGVSAEATCPQRRPSGGDIPPDRIGSPADLARASIACVAFRRLIGDPSFLRQYRSLHSPPLLGFIDADGRGFQPAEAPHPCAALGRALARAADFSIEDYLPRVTGSSWHIQEVRDGRVLIECFPGPEDNEPTFHQLAVCDPMARRCLLLPPIPDDLLASVQVRKQDLECCVNLLVPSGEEDDDTSFRVIRRMDFTEMVVAFIFSSASGLWSAGASVKSIRPRDRLVRFCSSYMYGCFYWKVIDDTLWNKWLRLDISSMEFSAVDLSPLQDGCNDIIVEAGEGRLGMFTVDVRVCTAAGGDKLKTGLLYPLLRGSEESLNEETKFIWRSRAPPRVQFFGWLVHKERIQCKVNLYTKRIVEDPVCDCCQGGPETTDHVLFRCAFARQFWNWLGIALPAQGRVYLQELRRPDDVPERHFDTFVLLCC</sequence>
<dbReference type="Proteomes" id="UP001341281">
    <property type="component" value="Chromosome 08"/>
</dbReference>
<evidence type="ECO:0000259" key="2">
    <source>
        <dbReference type="Pfam" id="PF13966"/>
    </source>
</evidence>
<reference evidence="3 4" key="1">
    <citation type="submission" date="2024-02" db="EMBL/GenBank/DDBJ databases">
        <title>High-quality chromosome-scale genome assembly of Pensacola bahiagrass (Paspalum notatum Flugge var. saurae).</title>
        <authorList>
            <person name="Vega J.M."/>
            <person name="Podio M."/>
            <person name="Orjuela J."/>
            <person name="Siena L.A."/>
            <person name="Pessino S.C."/>
            <person name="Combes M.C."/>
            <person name="Mariac C."/>
            <person name="Albertini E."/>
            <person name="Pupilli F."/>
            <person name="Ortiz J.P.A."/>
            <person name="Leblanc O."/>
        </authorList>
    </citation>
    <scope>NUCLEOTIDE SEQUENCE [LARGE SCALE GENOMIC DNA]</scope>
    <source>
        <strain evidence="3">R1</strain>
        <tissue evidence="3">Leaf</tissue>
    </source>
</reference>
<dbReference type="EMBL" id="CP144752">
    <property type="protein sequence ID" value="WVZ91256.1"/>
    <property type="molecule type" value="Genomic_DNA"/>
</dbReference>
<keyword evidence="4" id="KW-1185">Reference proteome</keyword>
<dbReference type="PANTHER" id="PTHR31264:SF3">
    <property type="entry name" value="OS07G0554100 PROTEIN"/>
    <property type="match status" value="1"/>
</dbReference>
<evidence type="ECO:0000313" key="3">
    <source>
        <dbReference type="EMBL" id="WVZ91256.1"/>
    </source>
</evidence>
<organism evidence="3 4">
    <name type="scientific">Paspalum notatum var. saurae</name>
    <dbReference type="NCBI Taxonomy" id="547442"/>
    <lineage>
        <taxon>Eukaryota</taxon>
        <taxon>Viridiplantae</taxon>
        <taxon>Streptophyta</taxon>
        <taxon>Embryophyta</taxon>
        <taxon>Tracheophyta</taxon>
        <taxon>Spermatophyta</taxon>
        <taxon>Magnoliopsida</taxon>
        <taxon>Liliopsida</taxon>
        <taxon>Poales</taxon>
        <taxon>Poaceae</taxon>
        <taxon>PACMAD clade</taxon>
        <taxon>Panicoideae</taxon>
        <taxon>Andropogonodae</taxon>
        <taxon>Paspaleae</taxon>
        <taxon>Paspalinae</taxon>
        <taxon>Paspalum</taxon>
    </lineage>
</organism>
<feature type="region of interest" description="Disordered" evidence="1">
    <location>
        <begin position="15"/>
        <end position="77"/>
    </location>
</feature>
<accession>A0AAQ3XB25</accession>
<dbReference type="Pfam" id="PF13966">
    <property type="entry name" value="zf-RVT"/>
    <property type="match status" value="1"/>
</dbReference>
<evidence type="ECO:0000256" key="1">
    <source>
        <dbReference type="SAM" id="MobiDB-lite"/>
    </source>
</evidence>